<name>A0A160FM77_9BURK</name>
<feature type="compositionally biased region" description="Polar residues" evidence="1">
    <location>
        <begin position="8"/>
        <end position="17"/>
    </location>
</feature>
<dbReference type="InterPro" id="IPR009061">
    <property type="entry name" value="DNA-bd_dom_put_sf"/>
</dbReference>
<protein>
    <recommendedName>
        <fullName evidence="4">AlpA family transcriptional regulator</fullName>
    </recommendedName>
</protein>
<dbReference type="AlphaFoldDB" id="A0A160FM77"/>
<reference evidence="2 3" key="1">
    <citation type="journal article" date="2016" name="Gene">
        <title>PacBio SMRT assembly of a complex multi-replicon genome reveals chlorocatechol degradative operon in a region of genome plasticity.</title>
        <authorList>
            <person name="Ricker N."/>
            <person name="Shen S.Y."/>
            <person name="Goordial J."/>
            <person name="Jin S."/>
            <person name="Fulthorpe R.R."/>
        </authorList>
    </citation>
    <scope>NUCLEOTIDE SEQUENCE [LARGE SCALE GENOMIC DNA]</scope>
    <source>
        <strain evidence="2 3">OLGA172</strain>
    </source>
</reference>
<gene>
    <name evidence="2" type="ORF">AYM40_16165</name>
</gene>
<keyword evidence="3" id="KW-1185">Reference proteome</keyword>
<evidence type="ECO:0000313" key="3">
    <source>
        <dbReference type="Proteomes" id="UP000076852"/>
    </source>
</evidence>
<dbReference type="Proteomes" id="UP000076852">
    <property type="component" value="Chromosome 1"/>
</dbReference>
<sequence length="83" mass="9141">MKQKQKQTENGNASNVGASPIDPVLRRQAVRELLGVANSTLHAWIKSGRFPAPLELGPRVRGWRRSVVENYLANCAKASTTDQ</sequence>
<evidence type="ECO:0000256" key="1">
    <source>
        <dbReference type="SAM" id="MobiDB-lite"/>
    </source>
</evidence>
<accession>A0A160FM77</accession>
<dbReference type="SUPFAM" id="SSF46955">
    <property type="entry name" value="Putative DNA-binding domain"/>
    <property type="match status" value="1"/>
</dbReference>
<proteinExistence type="predicted"/>
<evidence type="ECO:0008006" key="4">
    <source>
        <dbReference type="Google" id="ProtNLM"/>
    </source>
</evidence>
<evidence type="ECO:0000313" key="2">
    <source>
        <dbReference type="EMBL" id="ANB73719.1"/>
    </source>
</evidence>
<dbReference type="Gene3D" id="1.10.238.160">
    <property type="match status" value="1"/>
</dbReference>
<dbReference type="KEGG" id="buz:AYM40_16165"/>
<dbReference type="Pfam" id="PF05930">
    <property type="entry name" value="Phage_AlpA"/>
    <property type="match status" value="1"/>
</dbReference>
<organism evidence="2 3">
    <name type="scientific">Paraburkholderia phytofirmans OLGA172</name>
    <dbReference type="NCBI Taxonomy" id="1417228"/>
    <lineage>
        <taxon>Bacteria</taxon>
        <taxon>Pseudomonadati</taxon>
        <taxon>Pseudomonadota</taxon>
        <taxon>Betaproteobacteria</taxon>
        <taxon>Burkholderiales</taxon>
        <taxon>Burkholderiaceae</taxon>
        <taxon>Paraburkholderia</taxon>
    </lineage>
</organism>
<dbReference type="InterPro" id="IPR010260">
    <property type="entry name" value="AlpA"/>
</dbReference>
<dbReference type="STRING" id="1804984.AYM40_16165"/>
<dbReference type="EMBL" id="CP014578">
    <property type="protein sequence ID" value="ANB73719.1"/>
    <property type="molecule type" value="Genomic_DNA"/>
</dbReference>
<feature type="region of interest" description="Disordered" evidence="1">
    <location>
        <begin position="1"/>
        <end position="21"/>
    </location>
</feature>